<gene>
    <name evidence="1" type="ORF">Zmor_020525</name>
</gene>
<sequence>MDTKKYGVSLSALKSLQDFQQSIMSKRRKRKVIAMPFTVECRITFNDGKPCRCTIVADSGLISCEMFGVLYLKNVVGSSTETDTTVLFSGKDPLKVFNKLFIEFDKKDDKDTFITSIENVLRSDSDDHSSSSGDSMIQ</sequence>
<dbReference type="EMBL" id="JALNTZ010000006">
    <property type="protein sequence ID" value="KAJ3648746.1"/>
    <property type="molecule type" value="Genomic_DNA"/>
</dbReference>
<keyword evidence="2" id="KW-1185">Reference proteome</keyword>
<accession>A0AA38I616</accession>
<dbReference type="Proteomes" id="UP001168821">
    <property type="component" value="Unassembled WGS sequence"/>
</dbReference>
<evidence type="ECO:0000313" key="2">
    <source>
        <dbReference type="Proteomes" id="UP001168821"/>
    </source>
</evidence>
<reference evidence="1" key="1">
    <citation type="journal article" date="2023" name="G3 (Bethesda)">
        <title>Whole genome assemblies of Zophobas morio and Tenebrio molitor.</title>
        <authorList>
            <person name="Kaur S."/>
            <person name="Stinson S.A."/>
            <person name="diCenzo G.C."/>
        </authorList>
    </citation>
    <scope>NUCLEOTIDE SEQUENCE</scope>
    <source>
        <strain evidence="1">QUZm001</strain>
    </source>
</reference>
<protein>
    <submittedName>
        <fullName evidence="1">Uncharacterized protein</fullName>
    </submittedName>
</protein>
<organism evidence="1 2">
    <name type="scientific">Zophobas morio</name>
    <dbReference type="NCBI Taxonomy" id="2755281"/>
    <lineage>
        <taxon>Eukaryota</taxon>
        <taxon>Metazoa</taxon>
        <taxon>Ecdysozoa</taxon>
        <taxon>Arthropoda</taxon>
        <taxon>Hexapoda</taxon>
        <taxon>Insecta</taxon>
        <taxon>Pterygota</taxon>
        <taxon>Neoptera</taxon>
        <taxon>Endopterygota</taxon>
        <taxon>Coleoptera</taxon>
        <taxon>Polyphaga</taxon>
        <taxon>Cucujiformia</taxon>
        <taxon>Tenebrionidae</taxon>
        <taxon>Zophobas</taxon>
    </lineage>
</organism>
<dbReference type="AlphaFoldDB" id="A0AA38I616"/>
<comment type="caution">
    <text evidence="1">The sequence shown here is derived from an EMBL/GenBank/DDBJ whole genome shotgun (WGS) entry which is preliminary data.</text>
</comment>
<proteinExistence type="predicted"/>
<evidence type="ECO:0000313" key="1">
    <source>
        <dbReference type="EMBL" id="KAJ3648746.1"/>
    </source>
</evidence>
<name>A0AA38I616_9CUCU</name>